<accession>A0A6J3M8K1</accession>
<reference evidence="3" key="1">
    <citation type="submission" date="2020-01" db="EMBL/GenBank/DDBJ databases">
        <authorList>
            <consortium name="DOE Joint Genome Institute"/>
            <person name="Haridas S."/>
            <person name="Albert R."/>
            <person name="Binder M."/>
            <person name="Bloem J."/>
            <person name="Labutti K."/>
            <person name="Salamov A."/>
            <person name="Andreopoulos B."/>
            <person name="Baker S.E."/>
            <person name="Barry K."/>
            <person name="Bills G."/>
            <person name="Bluhm B.H."/>
            <person name="Cannon C."/>
            <person name="Castanera R."/>
            <person name="Culley D.E."/>
            <person name="Daum C."/>
            <person name="Ezra D."/>
            <person name="Gonzalez J.B."/>
            <person name="Henrissat B."/>
            <person name="Kuo A."/>
            <person name="Liang C."/>
            <person name="Lipzen A."/>
            <person name="Lutzoni F."/>
            <person name="Magnuson J."/>
            <person name="Mondo S."/>
            <person name="Nolan M."/>
            <person name="Ohm R."/>
            <person name="Pangilinan J."/>
            <person name="Park H.-J."/>
            <person name="Ramirez L."/>
            <person name="Alfaro M."/>
            <person name="Sun H."/>
            <person name="Tritt A."/>
            <person name="Yoshinaga Y."/>
            <person name="Zwiers L.-H."/>
            <person name="Turgeon B.G."/>
            <person name="Goodwin S.B."/>
            <person name="Spatafora J.W."/>
            <person name="Crous P.W."/>
            <person name="Grigoriev I.V."/>
        </authorList>
    </citation>
    <scope>NUCLEOTIDE SEQUENCE</scope>
    <source>
        <strain evidence="3">CBS 342.82</strain>
    </source>
</reference>
<dbReference type="RefSeq" id="XP_033461422.1">
    <property type="nucleotide sequence ID" value="XM_033604493.1"/>
</dbReference>
<evidence type="ECO:0000313" key="2">
    <source>
        <dbReference type="Proteomes" id="UP000504637"/>
    </source>
</evidence>
<dbReference type="Gene3D" id="3.40.50.880">
    <property type="match status" value="1"/>
</dbReference>
<reference evidence="3" key="3">
    <citation type="submission" date="2025-08" db="UniProtKB">
        <authorList>
            <consortium name="RefSeq"/>
        </authorList>
    </citation>
    <scope>IDENTIFICATION</scope>
    <source>
        <strain evidence="3">CBS 342.82</strain>
    </source>
</reference>
<dbReference type="GO" id="GO:0005634">
    <property type="term" value="C:nucleus"/>
    <property type="evidence" value="ECO:0007669"/>
    <property type="project" value="TreeGrafter"/>
</dbReference>
<organism evidence="3">
    <name type="scientific">Dissoconium aciculare CBS 342.82</name>
    <dbReference type="NCBI Taxonomy" id="1314786"/>
    <lineage>
        <taxon>Eukaryota</taxon>
        <taxon>Fungi</taxon>
        <taxon>Dikarya</taxon>
        <taxon>Ascomycota</taxon>
        <taxon>Pezizomycotina</taxon>
        <taxon>Dothideomycetes</taxon>
        <taxon>Dothideomycetidae</taxon>
        <taxon>Mycosphaerellales</taxon>
        <taxon>Dissoconiaceae</taxon>
        <taxon>Dissoconium</taxon>
    </lineage>
</organism>
<dbReference type="SUPFAM" id="SSF52317">
    <property type="entry name" value="Class I glutamine amidotransferase-like"/>
    <property type="match status" value="1"/>
</dbReference>
<dbReference type="CDD" id="cd01741">
    <property type="entry name" value="GATase1_1"/>
    <property type="match status" value="1"/>
</dbReference>
<proteinExistence type="predicted"/>
<dbReference type="Pfam" id="PF00117">
    <property type="entry name" value="GATase"/>
    <property type="match status" value="1"/>
</dbReference>
<dbReference type="AlphaFoldDB" id="A0A6J3M8K1"/>
<evidence type="ECO:0000259" key="1">
    <source>
        <dbReference type="Pfam" id="PF00117"/>
    </source>
</evidence>
<dbReference type="Proteomes" id="UP000504637">
    <property type="component" value="Unplaced"/>
</dbReference>
<dbReference type="InterPro" id="IPR044992">
    <property type="entry name" value="ChyE-like"/>
</dbReference>
<dbReference type="InterPro" id="IPR029062">
    <property type="entry name" value="Class_I_gatase-like"/>
</dbReference>
<dbReference type="PANTHER" id="PTHR42695">
    <property type="entry name" value="GLUTAMINE AMIDOTRANSFERASE YLR126C-RELATED"/>
    <property type="match status" value="1"/>
</dbReference>
<protein>
    <submittedName>
        <fullName evidence="3">Class I glutamine amidotransferase-like protein</fullName>
    </submittedName>
</protein>
<dbReference type="OrthoDB" id="92161at2759"/>
<dbReference type="PANTHER" id="PTHR42695:SF5">
    <property type="entry name" value="GLUTAMINE AMIDOTRANSFERASE YLR126C-RELATED"/>
    <property type="match status" value="1"/>
</dbReference>
<reference evidence="3" key="2">
    <citation type="submission" date="2020-04" db="EMBL/GenBank/DDBJ databases">
        <authorList>
            <consortium name="NCBI Genome Project"/>
        </authorList>
    </citation>
    <scope>NUCLEOTIDE SEQUENCE</scope>
    <source>
        <strain evidence="3">CBS 342.82</strain>
    </source>
</reference>
<keyword evidence="2" id="KW-1185">Reference proteome</keyword>
<dbReference type="PROSITE" id="PS51273">
    <property type="entry name" value="GATASE_TYPE_1"/>
    <property type="match status" value="1"/>
</dbReference>
<gene>
    <name evidence="3" type="ORF">K489DRAFT_378802</name>
</gene>
<evidence type="ECO:0000313" key="3">
    <source>
        <dbReference type="RefSeq" id="XP_033461422.1"/>
    </source>
</evidence>
<dbReference type="GeneID" id="54362293"/>
<sequence length="250" mass="27813">MAKAPIRIAILECDVTIGRLAEGYGPIFQRLLTAAAVKIKNDDGRSPTLEISWFNVVQKPETYPKLEDIDAVLLSGSKFNSFDSDPWILNLVSFTKSILAQTRVRLIGVCFGHQIIGRALDIPVGRSEAGWELAVTELQLSEVGKSIFGGRETIAIHQMHRDIVHGPYPASIESLASTDRCATQGMYARNRLITVQGHPEFTKDIVAELLERRHEGKILDDETFNEAMSRVSRDHDGLAIAEAFIRFLLE</sequence>
<dbReference type="GO" id="GO:0005829">
    <property type="term" value="C:cytosol"/>
    <property type="evidence" value="ECO:0007669"/>
    <property type="project" value="TreeGrafter"/>
</dbReference>
<name>A0A6J3M8K1_9PEZI</name>
<feature type="domain" description="Glutamine amidotransferase" evidence="1">
    <location>
        <begin position="59"/>
        <end position="203"/>
    </location>
</feature>
<dbReference type="InterPro" id="IPR017926">
    <property type="entry name" value="GATASE"/>
</dbReference>